<dbReference type="EMBL" id="GBRH01270140">
    <property type="protein sequence ID" value="JAD27755.1"/>
    <property type="molecule type" value="Transcribed_RNA"/>
</dbReference>
<reference evidence="1" key="2">
    <citation type="journal article" date="2015" name="Data Brief">
        <title>Shoot transcriptome of the giant reed, Arundo donax.</title>
        <authorList>
            <person name="Barrero R.A."/>
            <person name="Guerrero F.D."/>
            <person name="Moolhuijzen P."/>
            <person name="Goolsby J.A."/>
            <person name="Tidwell J."/>
            <person name="Bellgard S.E."/>
            <person name="Bellgard M.I."/>
        </authorList>
    </citation>
    <scope>NUCLEOTIDE SEQUENCE</scope>
    <source>
        <tissue evidence="1">Shoot tissue taken approximately 20 cm above the soil surface</tissue>
    </source>
</reference>
<protein>
    <submittedName>
        <fullName evidence="1">Uncharacterized protein</fullName>
    </submittedName>
</protein>
<name>A0A0A8YT48_ARUDO</name>
<sequence length="32" mass="3492">MQMGLTHMLVSFARLQFPSPPAPPPAIIQGEE</sequence>
<dbReference type="AlphaFoldDB" id="A0A0A8YT48"/>
<accession>A0A0A8YT48</accession>
<evidence type="ECO:0000313" key="1">
    <source>
        <dbReference type="EMBL" id="JAD27755.1"/>
    </source>
</evidence>
<reference evidence="1" key="1">
    <citation type="submission" date="2014-09" db="EMBL/GenBank/DDBJ databases">
        <authorList>
            <person name="Magalhaes I.L.F."/>
            <person name="Oliveira U."/>
            <person name="Santos F.R."/>
            <person name="Vidigal T.H.D.A."/>
            <person name="Brescovit A.D."/>
            <person name="Santos A.J."/>
        </authorList>
    </citation>
    <scope>NUCLEOTIDE SEQUENCE</scope>
    <source>
        <tissue evidence="1">Shoot tissue taken approximately 20 cm above the soil surface</tissue>
    </source>
</reference>
<organism evidence="1">
    <name type="scientific">Arundo donax</name>
    <name type="common">Giant reed</name>
    <name type="synonym">Donax arundinaceus</name>
    <dbReference type="NCBI Taxonomy" id="35708"/>
    <lineage>
        <taxon>Eukaryota</taxon>
        <taxon>Viridiplantae</taxon>
        <taxon>Streptophyta</taxon>
        <taxon>Embryophyta</taxon>
        <taxon>Tracheophyta</taxon>
        <taxon>Spermatophyta</taxon>
        <taxon>Magnoliopsida</taxon>
        <taxon>Liliopsida</taxon>
        <taxon>Poales</taxon>
        <taxon>Poaceae</taxon>
        <taxon>PACMAD clade</taxon>
        <taxon>Arundinoideae</taxon>
        <taxon>Arundineae</taxon>
        <taxon>Arundo</taxon>
    </lineage>
</organism>
<proteinExistence type="predicted"/>